<reference evidence="2" key="2">
    <citation type="submission" date="2020-09" db="EMBL/GenBank/DDBJ databases">
        <authorList>
            <person name="Sun Q."/>
            <person name="Zhou Y."/>
        </authorList>
    </citation>
    <scope>NUCLEOTIDE SEQUENCE</scope>
    <source>
        <strain evidence="2">CGMCC 1.15448</strain>
    </source>
</reference>
<evidence type="ECO:0000313" key="2">
    <source>
        <dbReference type="EMBL" id="GGB16941.1"/>
    </source>
</evidence>
<evidence type="ECO:0000313" key="3">
    <source>
        <dbReference type="Proteomes" id="UP000607559"/>
    </source>
</evidence>
<evidence type="ECO:0008006" key="4">
    <source>
        <dbReference type="Google" id="ProtNLM"/>
    </source>
</evidence>
<dbReference type="RefSeq" id="WP_188936238.1">
    <property type="nucleotide sequence ID" value="NZ_BMJC01000005.1"/>
</dbReference>
<name>A0A8J2UH32_9BACT</name>
<sequence>MKLIPLPPALPVCLLLALHLSVRVDAQHTDRVQVTPQHWRFNSGIDVGAWWGGTGVTPLSAVGNPMLHSKLSVQAAYSGDFYLEWLHKKDKPGQVGPNIGIKTKLVWDYFTTNNNAASTDSYESLTLNYVNVPLLFEYCISFKNKVTRPAYYAPTSNTSTYVYDHGYYYHIISNTTTTPGGWTPGGIPYTNAIFVYVGPQLCYMAKGFHNSGGTETVITDPALEKAYAGFIGGFCFYLANLNLDISYQRSLTDIYSGSNVAVSGFLFRVGFNVTRRKF</sequence>
<gene>
    <name evidence="2" type="ORF">GCM10011511_45920</name>
</gene>
<comment type="caution">
    <text evidence="2">The sequence shown here is derived from an EMBL/GenBank/DDBJ whole genome shotgun (WGS) entry which is preliminary data.</text>
</comment>
<protein>
    <recommendedName>
        <fullName evidence="4">Outer membrane protein beta-barrel domain-containing protein</fullName>
    </recommendedName>
</protein>
<keyword evidence="3" id="KW-1185">Reference proteome</keyword>
<dbReference type="AlphaFoldDB" id="A0A8J2UH32"/>
<organism evidence="2 3">
    <name type="scientific">Puia dinghuensis</name>
    <dbReference type="NCBI Taxonomy" id="1792502"/>
    <lineage>
        <taxon>Bacteria</taxon>
        <taxon>Pseudomonadati</taxon>
        <taxon>Bacteroidota</taxon>
        <taxon>Chitinophagia</taxon>
        <taxon>Chitinophagales</taxon>
        <taxon>Chitinophagaceae</taxon>
        <taxon>Puia</taxon>
    </lineage>
</organism>
<dbReference type="EMBL" id="BMJC01000005">
    <property type="protein sequence ID" value="GGB16941.1"/>
    <property type="molecule type" value="Genomic_DNA"/>
</dbReference>
<keyword evidence="1" id="KW-0732">Signal</keyword>
<accession>A0A8J2UH32</accession>
<feature type="signal peptide" evidence="1">
    <location>
        <begin position="1"/>
        <end position="26"/>
    </location>
</feature>
<reference evidence="2" key="1">
    <citation type="journal article" date="2014" name="Int. J. Syst. Evol. Microbiol.">
        <title>Complete genome sequence of Corynebacterium casei LMG S-19264T (=DSM 44701T), isolated from a smear-ripened cheese.</title>
        <authorList>
            <consortium name="US DOE Joint Genome Institute (JGI-PGF)"/>
            <person name="Walter F."/>
            <person name="Albersmeier A."/>
            <person name="Kalinowski J."/>
            <person name="Ruckert C."/>
        </authorList>
    </citation>
    <scope>NUCLEOTIDE SEQUENCE</scope>
    <source>
        <strain evidence="2">CGMCC 1.15448</strain>
    </source>
</reference>
<dbReference type="Proteomes" id="UP000607559">
    <property type="component" value="Unassembled WGS sequence"/>
</dbReference>
<evidence type="ECO:0000256" key="1">
    <source>
        <dbReference type="SAM" id="SignalP"/>
    </source>
</evidence>
<feature type="chain" id="PRO_5035311733" description="Outer membrane protein beta-barrel domain-containing protein" evidence="1">
    <location>
        <begin position="27"/>
        <end position="278"/>
    </location>
</feature>
<proteinExistence type="predicted"/>